<evidence type="ECO:0000313" key="10">
    <source>
        <dbReference type="EMBL" id="ELR18280.1"/>
    </source>
</evidence>
<keyword evidence="4 10" id="KW-0808">Transferase</keyword>
<dbReference type="InterPro" id="IPR017441">
    <property type="entry name" value="Protein_kinase_ATP_BS"/>
</dbReference>
<keyword evidence="4 10" id="KW-0418">Kinase</keyword>
<evidence type="ECO:0000256" key="3">
    <source>
        <dbReference type="ARBA" id="ARBA00022741"/>
    </source>
</evidence>
<accession>L8GZ58</accession>
<dbReference type="Gene3D" id="1.10.510.10">
    <property type="entry name" value="Transferase(Phosphotransferase) domain 1"/>
    <property type="match status" value="2"/>
</dbReference>
<evidence type="ECO:0000256" key="1">
    <source>
        <dbReference type="ARBA" id="ARBA00004167"/>
    </source>
</evidence>
<dbReference type="InterPro" id="IPR011009">
    <property type="entry name" value="Kinase-like_dom_sf"/>
</dbReference>
<dbReference type="OrthoDB" id="2386054at2759"/>
<dbReference type="SUPFAM" id="SSF55073">
    <property type="entry name" value="Nucleotide cyclase"/>
    <property type="match status" value="2"/>
</dbReference>
<dbReference type="PANTHER" id="PTHR44329:SF298">
    <property type="entry name" value="MIXED LINEAGE KINASE DOMAIN-LIKE PROTEIN"/>
    <property type="match status" value="1"/>
</dbReference>
<dbReference type="RefSeq" id="XP_004340300.1">
    <property type="nucleotide sequence ID" value="XM_004340252.1"/>
</dbReference>
<feature type="region of interest" description="Disordered" evidence="7">
    <location>
        <begin position="972"/>
        <end position="997"/>
    </location>
</feature>
<evidence type="ECO:0000256" key="6">
    <source>
        <dbReference type="PROSITE-ProRule" id="PRU10141"/>
    </source>
</evidence>
<dbReference type="PROSITE" id="PS00108">
    <property type="entry name" value="PROTEIN_KINASE_ST"/>
    <property type="match status" value="1"/>
</dbReference>
<dbReference type="PANTHER" id="PTHR44329">
    <property type="entry name" value="SERINE/THREONINE-PROTEIN KINASE TNNI3K-RELATED"/>
    <property type="match status" value="1"/>
</dbReference>
<evidence type="ECO:0000256" key="2">
    <source>
        <dbReference type="ARBA" id="ARBA00022527"/>
    </source>
</evidence>
<dbReference type="Gene3D" id="3.30.200.20">
    <property type="entry name" value="Phosphorylase Kinase, domain 1"/>
    <property type="match status" value="3"/>
</dbReference>
<dbReference type="GO" id="GO:0005524">
    <property type="term" value="F:ATP binding"/>
    <property type="evidence" value="ECO:0007669"/>
    <property type="project" value="UniProtKB-UniRule"/>
</dbReference>
<feature type="domain" description="Protein kinase" evidence="9">
    <location>
        <begin position="281"/>
        <end position="492"/>
    </location>
</feature>
<feature type="domain" description="Protein kinase" evidence="9">
    <location>
        <begin position="1190"/>
        <end position="1332"/>
    </location>
</feature>
<evidence type="ECO:0000256" key="4">
    <source>
        <dbReference type="ARBA" id="ARBA00022777"/>
    </source>
</evidence>
<gene>
    <name evidence="10" type="ORF">ACA1_370330</name>
</gene>
<reference evidence="10 11" key="1">
    <citation type="journal article" date="2013" name="Genome Biol.">
        <title>Genome of Acanthamoeba castellanii highlights extensive lateral gene transfer and early evolution of tyrosine kinase signaling.</title>
        <authorList>
            <person name="Clarke M."/>
            <person name="Lohan A.J."/>
            <person name="Liu B."/>
            <person name="Lagkouvardos I."/>
            <person name="Roy S."/>
            <person name="Zafar N."/>
            <person name="Bertelli C."/>
            <person name="Schilde C."/>
            <person name="Kianianmomeni A."/>
            <person name="Burglin T.R."/>
            <person name="Frech C."/>
            <person name="Turcotte B."/>
            <person name="Kopec K.O."/>
            <person name="Synnott J.M."/>
            <person name="Choo C."/>
            <person name="Paponov I."/>
            <person name="Finkler A."/>
            <person name="Soon Heng Tan C."/>
            <person name="Hutchins A.P."/>
            <person name="Weinmeier T."/>
            <person name="Rattei T."/>
            <person name="Chu J.S."/>
            <person name="Gimenez G."/>
            <person name="Irimia M."/>
            <person name="Rigden D.J."/>
            <person name="Fitzpatrick D.A."/>
            <person name="Lorenzo-Morales J."/>
            <person name="Bateman A."/>
            <person name="Chiu C.H."/>
            <person name="Tang P."/>
            <person name="Hegemann P."/>
            <person name="Fromm H."/>
            <person name="Raoult D."/>
            <person name="Greub G."/>
            <person name="Miranda-Saavedra D."/>
            <person name="Chen N."/>
            <person name="Nash P."/>
            <person name="Ginger M.L."/>
            <person name="Horn M."/>
            <person name="Schaap P."/>
            <person name="Caler L."/>
            <person name="Loftus B."/>
        </authorList>
    </citation>
    <scope>NUCLEOTIDE SEQUENCE [LARGE SCALE GENOMIC DNA]</scope>
    <source>
        <strain evidence="10 11">Neff</strain>
    </source>
</reference>
<dbReference type="GO" id="GO:0016020">
    <property type="term" value="C:membrane"/>
    <property type="evidence" value="ECO:0007669"/>
    <property type="project" value="UniProtKB-SubCell"/>
</dbReference>
<keyword evidence="3 6" id="KW-0547">Nucleotide-binding</keyword>
<dbReference type="InterPro" id="IPR001245">
    <property type="entry name" value="Ser-Thr/Tyr_kinase_cat_dom"/>
</dbReference>
<dbReference type="Gene3D" id="3.30.70.1230">
    <property type="entry name" value="Nucleotide cyclase"/>
    <property type="match status" value="2"/>
</dbReference>
<feature type="region of interest" description="Disordered" evidence="7">
    <location>
        <begin position="500"/>
        <end position="526"/>
    </location>
</feature>
<keyword evidence="8" id="KW-0812">Transmembrane</keyword>
<keyword evidence="2" id="KW-0723">Serine/threonine-protein kinase</keyword>
<dbReference type="EMBL" id="KB007960">
    <property type="protein sequence ID" value="ELR18280.1"/>
    <property type="molecule type" value="Genomic_DNA"/>
</dbReference>
<keyword evidence="8" id="KW-0472">Membrane</keyword>
<dbReference type="InterPro" id="IPR029787">
    <property type="entry name" value="Nucleotide_cyclase"/>
</dbReference>
<dbReference type="Proteomes" id="UP000011083">
    <property type="component" value="Unassembled WGS sequence"/>
</dbReference>
<feature type="compositionally biased region" description="Low complexity" evidence="7">
    <location>
        <begin position="983"/>
        <end position="997"/>
    </location>
</feature>
<feature type="transmembrane region" description="Helical" evidence="8">
    <location>
        <begin position="231"/>
        <end position="264"/>
    </location>
</feature>
<name>L8GZ58_ACACF</name>
<feature type="compositionally biased region" description="Low complexity" evidence="7">
    <location>
        <begin position="508"/>
        <end position="526"/>
    </location>
</feature>
<evidence type="ECO:0000313" key="11">
    <source>
        <dbReference type="Proteomes" id="UP000011083"/>
    </source>
</evidence>
<dbReference type="PROSITE" id="PS50011">
    <property type="entry name" value="PROTEIN_KINASE_DOM"/>
    <property type="match status" value="2"/>
</dbReference>
<dbReference type="PROSITE" id="PS00107">
    <property type="entry name" value="PROTEIN_KINASE_ATP"/>
    <property type="match status" value="1"/>
</dbReference>
<dbReference type="SMART" id="SM00044">
    <property type="entry name" value="CYCc"/>
    <property type="match status" value="1"/>
</dbReference>
<evidence type="ECO:0000256" key="5">
    <source>
        <dbReference type="ARBA" id="ARBA00022840"/>
    </source>
</evidence>
<evidence type="ECO:0000256" key="7">
    <source>
        <dbReference type="SAM" id="MobiDB-lite"/>
    </source>
</evidence>
<keyword evidence="5 6" id="KW-0067">ATP-binding</keyword>
<proteinExistence type="predicted"/>
<feature type="binding site" evidence="6">
    <location>
        <position position="1218"/>
    </location>
    <ligand>
        <name>ATP</name>
        <dbReference type="ChEBI" id="CHEBI:30616"/>
    </ligand>
</feature>
<dbReference type="InterPro" id="IPR051681">
    <property type="entry name" value="Ser/Thr_Kinases-Pseudokinases"/>
</dbReference>
<sequence>MTWWMEVIGCLCRFNRYTFSLENFLAGEYIYNTLAAAGDAGVARTLAATPYGIGFDAMSIVAESRTLPVGDIIQGGVRISATRSSIVETARLDLAKRATTGWPIVYWSHIYVPPSCDYGCPNLATFLEWVYWRQTNTLDVTARLSDSEGAGQVSPDLATSLALSFRRVTCGGPTRTAFARSECMDDAGTTCSNHGTCVVPSALHHRERDCASAVKPTSAAASTNGDSELRLGLGLGLGIGIGVGVVLLLLFAFVCVLAALGVGIVRRKRERPAWDASISDIEFGDLIGTGGNGDIHKAKWRGTEVAVKTFAAHRTHFSRDELQKLRGEVDIMNSMRHPNYLLALRVKLALGIAKGMHYIHSQGIVHRDLKSPNVLIDSKWNAEVADFGLSTARHAAGLSIPWAAPEILSDSTTADGVLADIYSFGIILWEIITREKPYNGMSPAAIAVAKRPVFDDDVVPLPYLNAQDLVYEKEDVVERPTLPEIINALDIVAGACAPEKRVDDSGDNSGSMTRGSSSGSNASSMRSIYGNVRPTAHGYGTTQPPPHDGDVYVVISDISGADRLWELYHSAACEATMIHNVLMRDLMATHNGYEVHMSGLKASMGAGTFCVAFRQAIGAVAWCSSAQRALVVADWPAGLLRINGAHAEYGNSSDEHFVYRGLRVRMGVHVGPVRRIMDPKTRRVEYIGSQAIAHVSSGGQVLVSPDVKAELTDLPDEIGRMRPLRIQHMGNIDLEQAAPEGIAYQLIVNSLEMRAKNHVRFNDDCDVLQLPAEDMSLLVAGGLLTREIETGKVIGRGTSAVVYRGLWSKSTPVAVKIFNRSKMTEEQALRFRVEVATLAELSHPNVLLFIGATIGDKHLSLVVAPPCGSLAGVLANASEFPLTFTQRMHMAYGAARAAIAVAVIRDQKRPVFDDDVVPSPYLNSQDLVYEKEVTEMQDLTRRCWAQDVVERPTLPEIINALDIVAGACAPEKRVDDSGDNSGSMTRGSSGSNASSMRSIYGNVRPTAHGRSAVGALPLGGVRAAGLLRINGAHAEYGNSSDEHFVYRGLRVRTGVHVGPVRRIMDPKTRRVEYIGPAVKGAMAIAHVSSGGQVLVSPDVKAELTDLPDEIGRMRPLRIQHMGNIDLEQAAPEGIAYQLIVNSLEMRAKNHVRFNEDDDDDDCDVLQLPAEDMSLLVSANKCRWFIDPREIETGKVIGRGTSAVVYRGLWSKSTPVAVKIFNRSKMTEEQALRFRVEVATLAELSHPNVLLFIGATIGDKHLSLVTEFVPCGSLAGVLAYASEFPLTFTQRMHMAYGAARGVRYLHSLDPPLLHRDLKSSNLLVDDCTIAIVL</sequence>
<keyword evidence="8" id="KW-1133">Transmembrane helix</keyword>
<dbReference type="Pfam" id="PF07714">
    <property type="entry name" value="PK_Tyr_Ser-Thr"/>
    <property type="match status" value="3"/>
</dbReference>
<dbReference type="GO" id="GO:0009190">
    <property type="term" value="P:cyclic nucleotide biosynthetic process"/>
    <property type="evidence" value="ECO:0007669"/>
    <property type="project" value="InterPro"/>
</dbReference>
<evidence type="ECO:0000256" key="8">
    <source>
        <dbReference type="SAM" id="Phobius"/>
    </source>
</evidence>
<dbReference type="GO" id="GO:0035556">
    <property type="term" value="P:intracellular signal transduction"/>
    <property type="evidence" value="ECO:0007669"/>
    <property type="project" value="InterPro"/>
</dbReference>
<dbReference type="VEuPathDB" id="AmoebaDB:ACA1_370330"/>
<organism evidence="10 11">
    <name type="scientific">Acanthamoeba castellanii (strain ATCC 30010 / Neff)</name>
    <dbReference type="NCBI Taxonomy" id="1257118"/>
    <lineage>
        <taxon>Eukaryota</taxon>
        <taxon>Amoebozoa</taxon>
        <taxon>Discosea</taxon>
        <taxon>Longamoebia</taxon>
        <taxon>Centramoebida</taxon>
        <taxon>Acanthamoebidae</taxon>
        <taxon>Acanthamoeba</taxon>
    </lineage>
</organism>
<dbReference type="SMART" id="SM00220">
    <property type="entry name" value="S_TKc"/>
    <property type="match status" value="1"/>
</dbReference>
<dbReference type="SUPFAM" id="SSF56112">
    <property type="entry name" value="Protein kinase-like (PK-like)"/>
    <property type="match status" value="3"/>
</dbReference>
<comment type="subcellular location">
    <subcellularLocation>
        <location evidence="1">Membrane</location>
        <topology evidence="1">Single-pass membrane protein</topology>
    </subcellularLocation>
</comment>
<dbReference type="GO" id="GO:0004674">
    <property type="term" value="F:protein serine/threonine kinase activity"/>
    <property type="evidence" value="ECO:0007669"/>
    <property type="project" value="UniProtKB-KW"/>
</dbReference>
<protein>
    <submittedName>
        <fullName evidence="10">Protein kinase domain containing protein</fullName>
    </submittedName>
</protein>
<evidence type="ECO:0000259" key="9">
    <source>
        <dbReference type="PROSITE" id="PS50011"/>
    </source>
</evidence>
<dbReference type="STRING" id="1257118.L8GZ58"/>
<dbReference type="InterPro" id="IPR001054">
    <property type="entry name" value="A/G_cyclase"/>
</dbReference>
<dbReference type="InterPro" id="IPR008271">
    <property type="entry name" value="Ser/Thr_kinase_AS"/>
</dbReference>
<keyword evidence="11" id="KW-1185">Reference proteome</keyword>
<dbReference type="KEGG" id="acan:ACA1_370330"/>
<dbReference type="GeneID" id="14919009"/>
<dbReference type="InterPro" id="IPR000719">
    <property type="entry name" value="Prot_kinase_dom"/>
</dbReference>